<feature type="disulfide bond" description="Redox-active" evidence="3">
    <location>
        <begin position="93"/>
        <end position="97"/>
    </location>
</feature>
<keyword evidence="2" id="KW-0479">Metal-binding</keyword>
<dbReference type="GO" id="GO:0046872">
    <property type="term" value="F:metal ion binding"/>
    <property type="evidence" value="ECO:0007669"/>
    <property type="project" value="UniProtKB-KW"/>
</dbReference>
<evidence type="ECO:0000256" key="3">
    <source>
        <dbReference type="PIRSR" id="PIRSR603782-2"/>
    </source>
</evidence>
<keyword evidence="5" id="KW-1185">Reference proteome</keyword>
<organism evidence="4">
    <name type="scientific">Lentimicrobium saccharophilum</name>
    <dbReference type="NCBI Taxonomy" id="1678841"/>
    <lineage>
        <taxon>Bacteria</taxon>
        <taxon>Pseudomonadati</taxon>
        <taxon>Bacteroidota</taxon>
        <taxon>Bacteroidia</taxon>
        <taxon>Bacteroidales</taxon>
        <taxon>Lentimicrobiaceae</taxon>
        <taxon>Lentimicrobium</taxon>
    </lineage>
</organism>
<keyword evidence="3" id="KW-1015">Disulfide bond</keyword>
<dbReference type="AlphaFoldDB" id="A0A0S7C7D7"/>
<dbReference type="InterPro" id="IPR003782">
    <property type="entry name" value="SCO1/SenC"/>
</dbReference>
<proteinExistence type="inferred from homology"/>
<accession>A0A0S7C7D7</accession>
<evidence type="ECO:0000256" key="2">
    <source>
        <dbReference type="PIRSR" id="PIRSR603782-1"/>
    </source>
</evidence>
<evidence type="ECO:0000313" key="4">
    <source>
        <dbReference type="EMBL" id="GAP45241.1"/>
    </source>
</evidence>
<dbReference type="InterPro" id="IPR036249">
    <property type="entry name" value="Thioredoxin-like_sf"/>
</dbReference>
<feature type="binding site" evidence="2">
    <location>
        <position position="180"/>
    </location>
    <ligand>
        <name>Cu cation</name>
        <dbReference type="ChEBI" id="CHEBI:23378"/>
    </ligand>
</feature>
<dbReference type="SUPFAM" id="SSF52833">
    <property type="entry name" value="Thioredoxin-like"/>
    <property type="match status" value="1"/>
</dbReference>
<gene>
    <name evidence="4" type="ORF">TBC1_121062</name>
</gene>
<dbReference type="STRING" id="1678841.TBC1_121062"/>
<dbReference type="PANTHER" id="PTHR12151">
    <property type="entry name" value="ELECTRON TRANSPORT PROTIN SCO1/SENC FAMILY MEMBER"/>
    <property type="match status" value="1"/>
</dbReference>
<dbReference type="OrthoDB" id="1523860at2"/>
<dbReference type="Pfam" id="PF02630">
    <property type="entry name" value="SCO1-SenC"/>
    <property type="match status" value="1"/>
</dbReference>
<name>A0A0S7C7D7_9BACT</name>
<keyword evidence="2" id="KW-0186">Copper</keyword>
<feature type="binding site" evidence="2">
    <location>
        <position position="93"/>
    </location>
    <ligand>
        <name>Cu cation</name>
        <dbReference type="ChEBI" id="CHEBI:23378"/>
    </ligand>
</feature>
<evidence type="ECO:0000313" key="5">
    <source>
        <dbReference type="Proteomes" id="UP000053091"/>
    </source>
</evidence>
<comment type="similarity">
    <text evidence="1">Belongs to the SCO1/2 family.</text>
</comment>
<feature type="binding site" evidence="2">
    <location>
        <position position="97"/>
    </location>
    <ligand>
        <name>Cu cation</name>
        <dbReference type="ChEBI" id="CHEBI:23378"/>
    </ligand>
</feature>
<dbReference type="PANTHER" id="PTHR12151:SF25">
    <property type="entry name" value="LINALOOL DEHYDRATASE_ISOMERASE DOMAIN-CONTAINING PROTEIN"/>
    <property type="match status" value="1"/>
</dbReference>
<dbReference type="Gene3D" id="3.40.30.10">
    <property type="entry name" value="Glutaredoxin"/>
    <property type="match status" value="1"/>
</dbReference>
<dbReference type="CDD" id="cd02968">
    <property type="entry name" value="SCO"/>
    <property type="match status" value="1"/>
</dbReference>
<reference evidence="4" key="1">
    <citation type="journal article" date="2015" name="Genome Announc.">
        <title>Draft Genome Sequence of Bacteroidales Strain TBC1, a Novel Isolate from a Methanogenic Wastewater Treatment System.</title>
        <authorList>
            <person name="Tourlousse D.M."/>
            <person name="Matsuura N."/>
            <person name="Sun L."/>
            <person name="Toyonaga M."/>
            <person name="Kuroda K."/>
            <person name="Ohashi A."/>
            <person name="Cruz R."/>
            <person name="Yamaguchi T."/>
            <person name="Sekiguchi Y."/>
        </authorList>
    </citation>
    <scope>NUCLEOTIDE SEQUENCE [LARGE SCALE GENOMIC DNA]</scope>
    <source>
        <strain evidence="4">TBC1</strain>
    </source>
</reference>
<dbReference type="Proteomes" id="UP000053091">
    <property type="component" value="Unassembled WGS sequence"/>
</dbReference>
<evidence type="ECO:0000256" key="1">
    <source>
        <dbReference type="ARBA" id="ARBA00010996"/>
    </source>
</evidence>
<protein>
    <submittedName>
        <fullName evidence="4">SCO1/SenC</fullName>
    </submittedName>
</protein>
<sequence>MKINFQKTPGIMKKLLPLASLVVIIAITPACSRKSETGSCCKTTESGNSAKTVISDQSIFLLESSWETYNNSSMVLSDLGGKVTVAAMIFTHCPSACPRIVADMKNIESALVKKERKQVQFLLISMDPERDTPERMRQFAADHRLKDTWEMIRADKAATMEIAQVLGVRIKPLDDGGFDHSNIIHILNRDGELSFQQQGLNIDPGECLKQIRQLL</sequence>
<dbReference type="EMBL" id="DF968183">
    <property type="protein sequence ID" value="GAP45241.1"/>
    <property type="molecule type" value="Genomic_DNA"/>
</dbReference>